<accession>A0A859DQG6</accession>
<reference evidence="2" key="2">
    <citation type="journal article" date="2021" name="Appl. Environ. Microbiol.">
        <title>Adaptability of a Caproate-Producing Bacterium Contributes to Its Dominance in an Anaerobic Fermentation System.</title>
        <authorList>
            <person name="Wang H."/>
            <person name="Gu Y."/>
            <person name="Zhou W."/>
            <person name="Zhao D."/>
            <person name="Qiao Z."/>
            <person name="Zheng J."/>
            <person name="Gao J."/>
            <person name="Chen X."/>
            <person name="Ren C."/>
            <person name="Xu Y."/>
        </authorList>
    </citation>
    <scope>NUCLEOTIDE SEQUENCE</scope>
    <source>
        <strain evidence="2">JNU-WLY1368</strain>
    </source>
</reference>
<name>A0A859DQG6_9FIRM</name>
<dbReference type="Proteomes" id="UP000501316">
    <property type="component" value="Chromosome"/>
</dbReference>
<dbReference type="AlphaFoldDB" id="A0A859DQG6"/>
<evidence type="ECO:0000313" key="4">
    <source>
        <dbReference type="Proteomes" id="UP000509623"/>
    </source>
</evidence>
<evidence type="ECO:0008006" key="5">
    <source>
        <dbReference type="Google" id="ProtNLM"/>
    </source>
</evidence>
<evidence type="ECO:0000313" key="2">
    <source>
        <dbReference type="EMBL" id="QKO30982.1"/>
    </source>
</evidence>
<dbReference type="KEGG" id="clf:GJQ69_05290"/>
<dbReference type="SUPFAM" id="SSF53756">
    <property type="entry name" value="UDP-Glycosyltransferase/glycogen phosphorylase"/>
    <property type="match status" value="1"/>
</dbReference>
<sequence length="402" mass="46358">MKKLMILLDHNPAEEGALPFLLPELAAEQQRFSVSLFSSSRMDGLDLCGLPISSFCQKKRGNRLLYFLPNRTKTIYRRLLKENNTSGSQKQSEEDIRQFLFQSEMLRRWLEKKGTFSSWENCVYYTYWYGIGAMALVLEKLRFPNLKIATRVQESDFAMANCFFQQRMFPYLNLIAFSFRGSRDIFCQERNIKKRGNIKISYMGVPDRGLNPPGKKGTPLQLLSEDYTENAELHLQKIAQALASIDFPIHWCHCGLDADILEQQEKTCRSFLSDTDNVVWKTKCFHSGEERSAYFQTHSIDLYLTFPQNEKQAILVIEACSYGIPTIAASTLNFITEIINPGIGYLLPAKPESQQIAQVLQDYHRASFTMQASLRLNARQIWFNSFNSKKNDEKFAKALFSL</sequence>
<dbReference type="RefSeq" id="WP_086035724.1">
    <property type="nucleotide sequence ID" value="NZ_CP046051.1"/>
</dbReference>
<organism evidence="1 3">
    <name type="scientific">Caproicibacterium lactatifermentans</name>
    <dbReference type="NCBI Taxonomy" id="2666138"/>
    <lineage>
        <taxon>Bacteria</taxon>
        <taxon>Bacillati</taxon>
        <taxon>Bacillota</taxon>
        <taxon>Clostridia</taxon>
        <taxon>Eubacteriales</taxon>
        <taxon>Oscillospiraceae</taxon>
        <taxon>Caproicibacterium</taxon>
    </lineage>
</organism>
<dbReference type="Proteomes" id="UP000509623">
    <property type="component" value="Chromosome"/>
</dbReference>
<dbReference type="Gene3D" id="3.40.50.2000">
    <property type="entry name" value="Glycogen Phosphorylase B"/>
    <property type="match status" value="1"/>
</dbReference>
<dbReference type="EMBL" id="CP046161">
    <property type="protein sequence ID" value="QKO30982.1"/>
    <property type="molecule type" value="Genomic_DNA"/>
</dbReference>
<keyword evidence="4" id="KW-1185">Reference proteome</keyword>
<evidence type="ECO:0000313" key="1">
    <source>
        <dbReference type="EMBL" id="QKN23946.1"/>
    </source>
</evidence>
<proteinExistence type="predicted"/>
<evidence type="ECO:0000313" key="3">
    <source>
        <dbReference type="Proteomes" id="UP000501316"/>
    </source>
</evidence>
<reference evidence="2" key="3">
    <citation type="journal article" date="2022" name="Int. J. Syst. Evol. Microbiol.">
        <title>Caproicibacterium lactatifermentans sp. nov., isolated from pit clay used for the production of Chinese strong aroma-type liquor.</title>
        <authorList>
            <person name="Wang H."/>
            <person name="Gu Y."/>
            <person name="Zhao D."/>
            <person name="Qiao Z."/>
            <person name="Zheng J."/>
            <person name="Gao J."/>
            <person name="Ren C."/>
            <person name="Xu Y."/>
        </authorList>
    </citation>
    <scope>NUCLEOTIDE SEQUENCE</scope>
    <source>
        <strain evidence="2">JNU-WLY1368</strain>
    </source>
</reference>
<reference evidence="3 4" key="1">
    <citation type="submission" date="2019-11" db="EMBL/GenBank/DDBJ databases">
        <authorList>
            <person name="Ren C."/>
            <person name="Wang H."/>
            <person name="Xu Y."/>
        </authorList>
    </citation>
    <scope>NUCLEOTIDE SEQUENCE [LARGE SCALE GENOMIC DNA]</scope>
    <source>
        <strain evidence="4">JNU-WLY1368</strain>
        <strain evidence="1 3">LBM 19010</strain>
    </source>
</reference>
<dbReference type="EMBL" id="CP046051">
    <property type="protein sequence ID" value="QKN23946.1"/>
    <property type="molecule type" value="Genomic_DNA"/>
</dbReference>
<gene>
    <name evidence="1" type="ORF">GJQ69_05290</name>
    <name evidence="2" type="ORF">GKP14_08255</name>
</gene>
<protein>
    <recommendedName>
        <fullName evidence="5">Glycosyl transferase family 1 domain-containing protein</fullName>
    </recommendedName>
</protein>